<protein>
    <submittedName>
        <fullName evidence="1">Uncharacterized protein</fullName>
    </submittedName>
</protein>
<comment type="caution">
    <text evidence="1">The sequence shown here is derived from an EMBL/GenBank/DDBJ whole genome shotgun (WGS) entry which is preliminary data.</text>
</comment>
<name>A0ACB0ZGR9_MELEN</name>
<dbReference type="EMBL" id="CAVMJV010000035">
    <property type="protein sequence ID" value="CAK5078261.1"/>
    <property type="molecule type" value="Genomic_DNA"/>
</dbReference>
<organism evidence="1 2">
    <name type="scientific">Meloidogyne enterolobii</name>
    <name type="common">Root-knot nematode worm</name>
    <name type="synonym">Meloidogyne mayaguensis</name>
    <dbReference type="NCBI Taxonomy" id="390850"/>
    <lineage>
        <taxon>Eukaryota</taxon>
        <taxon>Metazoa</taxon>
        <taxon>Ecdysozoa</taxon>
        <taxon>Nematoda</taxon>
        <taxon>Chromadorea</taxon>
        <taxon>Rhabditida</taxon>
        <taxon>Tylenchina</taxon>
        <taxon>Tylenchomorpha</taxon>
        <taxon>Tylenchoidea</taxon>
        <taxon>Meloidogynidae</taxon>
        <taxon>Meloidogyninae</taxon>
        <taxon>Meloidogyne</taxon>
    </lineage>
</organism>
<sequence>MGLFGLLIYSCVRLCKWFHARREALLLAMETRRIKRSRSRSISRKSTAEKPKKEEKKEEEDIPLEKTKSRPELSIDIESKTVGGPPQIISGVHINESKSENSLSLDLEFRPTKTSEKSIKGNIQMLGSMRDGGGGGTFSGSGSLGSPSIVGDGAPAVGSLRINMPASSSLRKNEGSLKKKEEISSGSKKEGK</sequence>
<keyword evidence="2" id="KW-1185">Reference proteome</keyword>
<evidence type="ECO:0000313" key="1">
    <source>
        <dbReference type="EMBL" id="CAK5078261.1"/>
    </source>
</evidence>
<accession>A0ACB0ZGR9</accession>
<proteinExistence type="predicted"/>
<evidence type="ECO:0000313" key="2">
    <source>
        <dbReference type="Proteomes" id="UP001497535"/>
    </source>
</evidence>
<reference evidence="1" key="1">
    <citation type="submission" date="2023-11" db="EMBL/GenBank/DDBJ databases">
        <authorList>
            <person name="Poullet M."/>
        </authorList>
    </citation>
    <scope>NUCLEOTIDE SEQUENCE</scope>
    <source>
        <strain evidence="1">E1834</strain>
    </source>
</reference>
<dbReference type="Proteomes" id="UP001497535">
    <property type="component" value="Unassembled WGS sequence"/>
</dbReference>
<gene>
    <name evidence="1" type="ORF">MENTE1834_LOCUS25308</name>
</gene>